<sequence length="712" mass="82508">MRISKKDVCEVLNKLQSQVFRIDKEVLNLLKKNRIDLEAAGILMDGRQADVPIQEALDVWRASYESFVINLATAYQNHPFYLPAFMDFRGRIYRAAFKYKKFESLFESYKWYMVNLPNWCLPNSDNLDLKKFIHFAKHASDPFQFMAKVMSNEIKHTSERIEGFYRVPVTQDASASAYQFMSYFLLNPELGSTPEVKSVSYPTHIPALKASNKERRAFIVADTETILINDVHVPYAAGFLVVNPGDDVSIKPDYELESYFSEDTLFFIPEFEDRSNQMLFYFLERLAMVALKEKIGNVYFHNFSRFDGIIYLQYYALHRDDYYIKPLMRNHKLYKLEVYRNKKRVFSLRDSLTLVPSSLATLAKALWLMTNCGPFDSFVSSLYEKRLEGNVIDTDWNPPKQSAVQMSAAIIAYSRIHMYKYISGSDYYYTDTDSTILGSPLPEDEISSILLGKLKLENIISKGIFLAPKSYYLETPKDDLIIKHKGAAKNMVNEEWFEKQYADPSRTELINVESNFRIEWNNLQIIKKDFLEKINALTNDSLKSELEKEMKEKAKPEERKSKKKAKPEEETVKRSDKQEKTTSQKEITESKTEKPKIKKNHKKGLEKTEETNPMTKETTKLQIPVIPPQETNPMTTKLQIPVIPPQETTGQPMQGLEQANPITEDRTTIPNPGLEKPVRPPITEDRTDIPKQRRANPGLEKQETNPMTEDRT</sequence>
<dbReference type="Gene3D" id="3.30.420.10">
    <property type="entry name" value="Ribonuclease H-like superfamily/Ribonuclease H"/>
    <property type="match status" value="1"/>
</dbReference>
<evidence type="ECO:0000313" key="2">
    <source>
        <dbReference type="EMBL" id="KAF9603635.1"/>
    </source>
</evidence>
<proteinExistence type="predicted"/>
<feature type="compositionally biased region" description="Basic and acidic residues" evidence="1">
    <location>
        <begin position="676"/>
        <end position="691"/>
    </location>
</feature>
<dbReference type="InterPro" id="IPR012337">
    <property type="entry name" value="RNaseH-like_sf"/>
</dbReference>
<dbReference type="PANTHER" id="PTHR33568:SF3">
    <property type="entry name" value="DNA-DIRECTED DNA POLYMERASE"/>
    <property type="match status" value="1"/>
</dbReference>
<organism evidence="2 3">
    <name type="scientific">Coptis chinensis</name>
    <dbReference type="NCBI Taxonomy" id="261450"/>
    <lineage>
        <taxon>Eukaryota</taxon>
        <taxon>Viridiplantae</taxon>
        <taxon>Streptophyta</taxon>
        <taxon>Embryophyta</taxon>
        <taxon>Tracheophyta</taxon>
        <taxon>Spermatophyta</taxon>
        <taxon>Magnoliopsida</taxon>
        <taxon>Ranunculales</taxon>
        <taxon>Ranunculaceae</taxon>
        <taxon>Coptidoideae</taxon>
        <taxon>Coptis</taxon>
    </lineage>
</organism>
<dbReference type="GO" id="GO:0003676">
    <property type="term" value="F:nucleic acid binding"/>
    <property type="evidence" value="ECO:0007669"/>
    <property type="project" value="InterPro"/>
</dbReference>
<comment type="caution">
    <text evidence="2">The sequence shown here is derived from an EMBL/GenBank/DDBJ whole genome shotgun (WGS) entry which is preliminary data.</text>
</comment>
<dbReference type="EMBL" id="JADFTS010000006">
    <property type="protein sequence ID" value="KAF9603635.1"/>
    <property type="molecule type" value="Genomic_DNA"/>
</dbReference>
<feature type="compositionally biased region" description="Basic and acidic residues" evidence="1">
    <location>
        <begin position="700"/>
        <end position="712"/>
    </location>
</feature>
<dbReference type="OrthoDB" id="1706475at2759"/>
<feature type="region of interest" description="Disordered" evidence="1">
    <location>
        <begin position="662"/>
        <end position="712"/>
    </location>
</feature>
<reference evidence="2 3" key="1">
    <citation type="submission" date="2020-10" db="EMBL/GenBank/DDBJ databases">
        <title>The Coptis chinensis genome and diversification of protoberbering-type alkaloids.</title>
        <authorList>
            <person name="Wang B."/>
            <person name="Shu S."/>
            <person name="Song C."/>
            <person name="Liu Y."/>
        </authorList>
    </citation>
    <scope>NUCLEOTIDE SEQUENCE [LARGE SCALE GENOMIC DNA]</scope>
    <source>
        <strain evidence="2">HL-2020</strain>
        <tissue evidence="2">Leaf</tissue>
    </source>
</reference>
<gene>
    <name evidence="2" type="ORF">IFM89_037148</name>
</gene>
<evidence type="ECO:0000256" key="1">
    <source>
        <dbReference type="SAM" id="MobiDB-lite"/>
    </source>
</evidence>
<dbReference type="PANTHER" id="PTHR33568">
    <property type="entry name" value="DNA POLYMERASE"/>
    <property type="match status" value="1"/>
</dbReference>
<name>A0A835HML9_9MAGN</name>
<dbReference type="InterPro" id="IPR036397">
    <property type="entry name" value="RNaseH_sf"/>
</dbReference>
<dbReference type="SUPFAM" id="SSF56672">
    <property type="entry name" value="DNA/RNA polymerases"/>
    <property type="match status" value="2"/>
</dbReference>
<accession>A0A835HML9</accession>
<feature type="compositionally biased region" description="Basic and acidic residues" evidence="1">
    <location>
        <begin position="547"/>
        <end position="595"/>
    </location>
</feature>
<dbReference type="AlphaFoldDB" id="A0A835HML9"/>
<protein>
    <recommendedName>
        <fullName evidence="4">DNA-directed DNA polymerase</fullName>
    </recommendedName>
</protein>
<evidence type="ECO:0008006" key="4">
    <source>
        <dbReference type="Google" id="ProtNLM"/>
    </source>
</evidence>
<dbReference type="InterPro" id="IPR043502">
    <property type="entry name" value="DNA/RNA_pol_sf"/>
</dbReference>
<dbReference type="Proteomes" id="UP000631114">
    <property type="component" value="Unassembled WGS sequence"/>
</dbReference>
<dbReference type="SUPFAM" id="SSF53098">
    <property type="entry name" value="Ribonuclease H-like"/>
    <property type="match status" value="1"/>
</dbReference>
<keyword evidence="3" id="KW-1185">Reference proteome</keyword>
<evidence type="ECO:0000313" key="3">
    <source>
        <dbReference type="Proteomes" id="UP000631114"/>
    </source>
</evidence>
<feature type="region of interest" description="Disordered" evidence="1">
    <location>
        <begin position="547"/>
        <end position="637"/>
    </location>
</feature>